<organism evidence="1 2">
    <name type="scientific">Desulfotignum phosphitoxidans DSM 13687</name>
    <dbReference type="NCBI Taxonomy" id="1286635"/>
    <lineage>
        <taxon>Bacteria</taxon>
        <taxon>Pseudomonadati</taxon>
        <taxon>Thermodesulfobacteriota</taxon>
        <taxon>Desulfobacteria</taxon>
        <taxon>Desulfobacterales</taxon>
        <taxon>Desulfobacteraceae</taxon>
        <taxon>Desulfotignum</taxon>
    </lineage>
</organism>
<comment type="caution">
    <text evidence="1">The sequence shown here is derived from an EMBL/GenBank/DDBJ whole genome shotgun (WGS) entry which is preliminary data.</text>
</comment>
<dbReference type="PANTHER" id="PTHR42927">
    <property type="entry name" value="HELICASE SUPERFAMILY 1 AND 2 DOMAIN-CONTAINING PROTEIN"/>
    <property type="match status" value="1"/>
</dbReference>
<keyword evidence="2" id="KW-1185">Reference proteome</keyword>
<evidence type="ECO:0000313" key="2">
    <source>
        <dbReference type="Proteomes" id="UP000014216"/>
    </source>
</evidence>
<proteinExistence type="predicted"/>
<dbReference type="SUPFAM" id="SSF52540">
    <property type="entry name" value="P-loop containing nucleoside triphosphate hydrolases"/>
    <property type="match status" value="1"/>
</dbReference>
<dbReference type="EMBL" id="APJX01000002">
    <property type="protein sequence ID" value="EMS80725.1"/>
    <property type="molecule type" value="Genomic_DNA"/>
</dbReference>
<dbReference type="PATRIC" id="fig|1286635.3.peg.1401"/>
<dbReference type="AlphaFoldDB" id="S0G1E4"/>
<protein>
    <submittedName>
        <fullName evidence="1">Type I restriction-modification system restriction subunit R</fullName>
    </submittedName>
</protein>
<accession>S0G1E4</accession>
<gene>
    <name evidence="1" type="ORF">Dpo_2c04210</name>
</gene>
<name>S0G1E4_9BACT</name>
<dbReference type="PANTHER" id="PTHR42927:SF1">
    <property type="entry name" value="HELICASE SUPERFAMILY 1 AND 2 DOMAIN-CONTAINING PROTEIN"/>
    <property type="match status" value="1"/>
</dbReference>
<sequence>MDTDIKIFRMQSLGILQERIADIFQHFIRLSGRPKDPLNKRRLFFPRYHQMDVVRKLAGHAAQNGVGHTYLIHHSAGSGKSNSITWAAYRLIETYPAAADIRGAKGLERPLFDSKKAQKKLKGKAKAMVITQNIETAIRYFQAISRLLAKRSRPCPG</sequence>
<evidence type="ECO:0000313" key="1">
    <source>
        <dbReference type="EMBL" id="EMS80725.1"/>
    </source>
</evidence>
<dbReference type="Proteomes" id="UP000014216">
    <property type="component" value="Unassembled WGS sequence"/>
</dbReference>
<dbReference type="RefSeq" id="WP_006964998.1">
    <property type="nucleotide sequence ID" value="NZ_APJX01000002.1"/>
</dbReference>
<reference evidence="1 2" key="1">
    <citation type="journal article" date="2013" name="Genome Announc.">
        <title>Draft Genome Sequence of Desulfotignum phosphitoxidans DSM 13687 Strain FiPS-3.</title>
        <authorList>
            <person name="Poehlein A."/>
            <person name="Daniel R."/>
            <person name="Simeonova D.D."/>
        </authorList>
    </citation>
    <scope>NUCLEOTIDE SEQUENCE [LARGE SCALE GENOMIC DNA]</scope>
    <source>
        <strain evidence="1 2">DSM 13687</strain>
    </source>
</reference>
<dbReference type="REBASE" id="65468">
    <property type="entry name" value="Dph13687ORF4200P"/>
</dbReference>
<dbReference type="InterPro" id="IPR027417">
    <property type="entry name" value="P-loop_NTPase"/>
</dbReference>